<dbReference type="RefSeq" id="WP_258798884.1">
    <property type="nucleotide sequence ID" value="NZ_JANTHX010000007.1"/>
</dbReference>
<dbReference type="Proteomes" id="UP001205337">
    <property type="component" value="Unassembled WGS sequence"/>
</dbReference>
<reference evidence="1 2" key="1">
    <citation type="submission" date="2022-08" db="EMBL/GenBank/DDBJ databases">
        <authorList>
            <person name="Li F."/>
        </authorList>
    </citation>
    <scope>NUCLEOTIDE SEQUENCE [LARGE SCALE GENOMIC DNA]</scope>
    <source>
        <strain evidence="1 2">10F1B-8-1</strain>
    </source>
</reference>
<protein>
    <submittedName>
        <fullName evidence="1">Uncharacterized protein</fullName>
    </submittedName>
</protein>
<name>A0ABT1ZGJ9_9MICO</name>
<organism evidence="1 2">
    <name type="scientific">Protaetiibacter mangrovi</name>
    <dbReference type="NCBI Taxonomy" id="2970926"/>
    <lineage>
        <taxon>Bacteria</taxon>
        <taxon>Bacillati</taxon>
        <taxon>Actinomycetota</taxon>
        <taxon>Actinomycetes</taxon>
        <taxon>Micrococcales</taxon>
        <taxon>Microbacteriaceae</taxon>
        <taxon>Protaetiibacter</taxon>
    </lineage>
</organism>
<proteinExistence type="predicted"/>
<evidence type="ECO:0000313" key="2">
    <source>
        <dbReference type="Proteomes" id="UP001205337"/>
    </source>
</evidence>
<keyword evidence="2" id="KW-1185">Reference proteome</keyword>
<sequence length="149" mass="15577">MTGVPAAWADVFDGRGLASKVGETVLLIAGAEPRVAALSAGEVLVLGERVGVLLYAGSRTTAAVRDTGRCLLLGVADGGLLRIRVSLAEATGVELPPGRAAFAGDIVEVELDRVGYAEVTSGIRFELDDPAGVAQRWEHQIEVLEEVLR</sequence>
<accession>A0ABT1ZGJ9</accession>
<evidence type="ECO:0000313" key="1">
    <source>
        <dbReference type="EMBL" id="MCS0499805.1"/>
    </source>
</evidence>
<comment type="caution">
    <text evidence="1">The sequence shown here is derived from an EMBL/GenBank/DDBJ whole genome shotgun (WGS) entry which is preliminary data.</text>
</comment>
<gene>
    <name evidence="1" type="ORF">NUH29_09620</name>
</gene>
<dbReference type="EMBL" id="JANTHX010000007">
    <property type="protein sequence ID" value="MCS0499805.1"/>
    <property type="molecule type" value="Genomic_DNA"/>
</dbReference>